<evidence type="ECO:0000256" key="6">
    <source>
        <dbReference type="SAM" id="MobiDB-lite"/>
    </source>
</evidence>
<keyword evidence="10" id="KW-1185">Reference proteome</keyword>
<dbReference type="Pfam" id="PF03106">
    <property type="entry name" value="WRKY"/>
    <property type="match status" value="2"/>
</dbReference>
<dbReference type="Gene3D" id="2.20.25.80">
    <property type="entry name" value="WRKY domain"/>
    <property type="match status" value="2"/>
</dbReference>
<dbReference type="InterPro" id="IPR036576">
    <property type="entry name" value="WRKY_dom_sf"/>
</dbReference>
<evidence type="ECO:0000313" key="8">
    <source>
        <dbReference type="EMBL" id="KAF5821759.1"/>
    </source>
</evidence>
<sequence length="220" mass="24921">MVETGPPVQNSGDVNIGNRELKIDDDDGYKWKKYTHKEVSSGHKRIHYKCQFPLCLIKKKVETSSDGYITRITYHGEHNHTKPRSTIRSPSSSASDQQLNVFQGPSSGSGQVVTQENPIRIESEQNYVNDIISIQIESDIDILDDGYKWKKYCTKYVKGNPNPRIYFRCTTPDCPVKKRVERAPNDIKSVITTYERKHNHPVPVAGSGQDRGRSSSQPAN</sequence>
<feature type="domain" description="WRKY" evidence="7">
    <location>
        <begin position="138"/>
        <end position="203"/>
    </location>
</feature>
<comment type="subcellular location">
    <subcellularLocation>
        <location evidence="1">Nucleus</location>
    </subcellularLocation>
</comment>
<dbReference type="Proteomes" id="UP000215914">
    <property type="component" value="Chromosome 1"/>
</dbReference>
<dbReference type="PANTHER" id="PTHR31221:SF319">
    <property type="entry name" value="WRKY DOMAIN-CONTAINING PROTEIN-RELATED"/>
    <property type="match status" value="1"/>
</dbReference>
<organism evidence="9 10">
    <name type="scientific">Helianthus annuus</name>
    <name type="common">Common sunflower</name>
    <dbReference type="NCBI Taxonomy" id="4232"/>
    <lineage>
        <taxon>Eukaryota</taxon>
        <taxon>Viridiplantae</taxon>
        <taxon>Streptophyta</taxon>
        <taxon>Embryophyta</taxon>
        <taxon>Tracheophyta</taxon>
        <taxon>Spermatophyta</taxon>
        <taxon>Magnoliopsida</taxon>
        <taxon>eudicotyledons</taxon>
        <taxon>Gunneridae</taxon>
        <taxon>Pentapetalae</taxon>
        <taxon>asterids</taxon>
        <taxon>campanulids</taxon>
        <taxon>Asterales</taxon>
        <taxon>Asteraceae</taxon>
        <taxon>Asteroideae</taxon>
        <taxon>Heliantheae alliance</taxon>
        <taxon>Heliantheae</taxon>
        <taxon>Helianthus</taxon>
    </lineage>
</organism>
<dbReference type="STRING" id="4232.A0A251VP84"/>
<feature type="domain" description="WRKY" evidence="7">
    <location>
        <begin position="26"/>
        <end position="83"/>
    </location>
</feature>
<dbReference type="GO" id="GO:0003700">
    <property type="term" value="F:DNA-binding transcription factor activity"/>
    <property type="evidence" value="ECO:0000318"/>
    <property type="project" value="GO_Central"/>
</dbReference>
<evidence type="ECO:0000256" key="2">
    <source>
        <dbReference type="ARBA" id="ARBA00023015"/>
    </source>
</evidence>
<dbReference type="GO" id="GO:0000976">
    <property type="term" value="F:transcription cis-regulatory region binding"/>
    <property type="evidence" value="ECO:0000318"/>
    <property type="project" value="GO_Central"/>
</dbReference>
<evidence type="ECO:0000259" key="7">
    <source>
        <dbReference type="PROSITE" id="PS50811"/>
    </source>
</evidence>
<dbReference type="PROSITE" id="PS50811">
    <property type="entry name" value="WRKY"/>
    <property type="match status" value="2"/>
</dbReference>
<feature type="region of interest" description="Disordered" evidence="6">
    <location>
        <begin position="1"/>
        <end position="20"/>
    </location>
</feature>
<keyword evidence="4" id="KW-0804">Transcription</keyword>
<dbReference type="InterPro" id="IPR044810">
    <property type="entry name" value="WRKY_plant"/>
</dbReference>
<proteinExistence type="predicted"/>
<dbReference type="OMA" id="SHAGHII"/>
<keyword evidence="2" id="KW-0805">Transcription regulation</keyword>
<evidence type="ECO:0000313" key="10">
    <source>
        <dbReference type="Proteomes" id="UP000215914"/>
    </source>
</evidence>
<dbReference type="EMBL" id="MNCJ02000316">
    <property type="protein sequence ID" value="KAF5821759.1"/>
    <property type="molecule type" value="Genomic_DNA"/>
</dbReference>
<accession>A0A251VP84</accession>
<dbReference type="Gramene" id="mRNA:HanXRQr2_Chr01g0018321">
    <property type="protein sequence ID" value="mRNA:HanXRQr2_Chr01g0018321"/>
    <property type="gene ID" value="HanXRQr2_Chr01g0018321"/>
</dbReference>
<keyword evidence="3" id="KW-0238">DNA-binding</keyword>
<dbReference type="InterPro" id="IPR003657">
    <property type="entry name" value="WRKY_dom"/>
</dbReference>
<dbReference type="SUPFAM" id="SSF118290">
    <property type="entry name" value="WRKY DNA-binding domain"/>
    <property type="match status" value="2"/>
</dbReference>
<dbReference type="SMART" id="SM00774">
    <property type="entry name" value="WRKY"/>
    <property type="match status" value="2"/>
</dbReference>
<name>A0A251VP84_HELAN</name>
<feature type="compositionally biased region" description="Low complexity" evidence="6">
    <location>
        <begin position="84"/>
        <end position="95"/>
    </location>
</feature>
<evidence type="ECO:0000256" key="3">
    <source>
        <dbReference type="ARBA" id="ARBA00023125"/>
    </source>
</evidence>
<dbReference type="InParanoid" id="A0A251VP84"/>
<feature type="region of interest" description="Disordered" evidence="6">
    <location>
        <begin position="74"/>
        <end position="98"/>
    </location>
</feature>
<reference evidence="8 10" key="1">
    <citation type="journal article" date="2017" name="Nature">
        <title>The sunflower genome provides insights into oil metabolism, flowering and Asterid evolution.</title>
        <authorList>
            <person name="Badouin H."/>
            <person name="Gouzy J."/>
            <person name="Grassa C.J."/>
            <person name="Murat F."/>
            <person name="Staton S.E."/>
            <person name="Cottret L."/>
            <person name="Lelandais-Briere C."/>
            <person name="Owens G.L."/>
            <person name="Carrere S."/>
            <person name="Mayjonade B."/>
            <person name="Legrand L."/>
            <person name="Gill N."/>
            <person name="Kane N.C."/>
            <person name="Bowers J.E."/>
            <person name="Hubner S."/>
            <person name="Bellec A."/>
            <person name="Berard A."/>
            <person name="Berges H."/>
            <person name="Blanchet N."/>
            <person name="Boniface M.C."/>
            <person name="Brunel D."/>
            <person name="Catrice O."/>
            <person name="Chaidir N."/>
            <person name="Claudel C."/>
            <person name="Donnadieu C."/>
            <person name="Faraut T."/>
            <person name="Fievet G."/>
            <person name="Helmstetter N."/>
            <person name="King M."/>
            <person name="Knapp S.J."/>
            <person name="Lai Z."/>
            <person name="Le Paslier M.C."/>
            <person name="Lippi Y."/>
            <person name="Lorenzon L."/>
            <person name="Mandel J.R."/>
            <person name="Marage G."/>
            <person name="Marchand G."/>
            <person name="Marquand E."/>
            <person name="Bret-Mestries E."/>
            <person name="Morien E."/>
            <person name="Nambeesan S."/>
            <person name="Nguyen T."/>
            <person name="Pegot-Espagnet P."/>
            <person name="Pouilly N."/>
            <person name="Raftis F."/>
            <person name="Sallet E."/>
            <person name="Schiex T."/>
            <person name="Thomas J."/>
            <person name="Vandecasteele C."/>
            <person name="Vares D."/>
            <person name="Vear F."/>
            <person name="Vautrin S."/>
            <person name="Crespi M."/>
            <person name="Mangin B."/>
            <person name="Burke J.M."/>
            <person name="Salse J."/>
            <person name="Munos S."/>
            <person name="Vincourt P."/>
            <person name="Rieseberg L.H."/>
            <person name="Langlade N.B."/>
        </authorList>
    </citation>
    <scope>NUCLEOTIDE SEQUENCE [LARGE SCALE GENOMIC DNA]</scope>
    <source>
        <strain evidence="10">cv. SF193</strain>
        <tissue evidence="8">Leaves</tissue>
    </source>
</reference>
<dbReference type="AlphaFoldDB" id="A0A251VP84"/>
<evidence type="ECO:0000313" key="9">
    <source>
        <dbReference type="EMBL" id="OTG36852.1"/>
    </source>
</evidence>
<dbReference type="EMBL" id="CM007890">
    <property type="protein sequence ID" value="OTG36852.1"/>
    <property type="molecule type" value="Genomic_DNA"/>
</dbReference>
<dbReference type="GO" id="GO:0005634">
    <property type="term" value="C:nucleus"/>
    <property type="evidence" value="ECO:0000318"/>
    <property type="project" value="GO_Central"/>
</dbReference>
<evidence type="ECO:0000256" key="4">
    <source>
        <dbReference type="ARBA" id="ARBA00023163"/>
    </source>
</evidence>
<dbReference type="PANTHER" id="PTHR31221">
    <property type="entry name" value="WRKY TRANSCRIPTION FACTOR PROTEIN 1-RELATED"/>
    <property type="match status" value="1"/>
</dbReference>
<feature type="region of interest" description="Disordered" evidence="6">
    <location>
        <begin position="192"/>
        <end position="220"/>
    </location>
</feature>
<dbReference type="GO" id="GO:0006355">
    <property type="term" value="P:regulation of DNA-templated transcription"/>
    <property type="evidence" value="ECO:0000318"/>
    <property type="project" value="GO_Central"/>
</dbReference>
<protein>
    <submittedName>
        <fullName evidence="9">Putative WRKY domain-containing protein</fullName>
    </submittedName>
    <submittedName>
        <fullName evidence="8">Transcription factor WRKY family</fullName>
    </submittedName>
</protein>
<keyword evidence="5" id="KW-0539">Nucleus</keyword>
<evidence type="ECO:0000256" key="1">
    <source>
        <dbReference type="ARBA" id="ARBA00004123"/>
    </source>
</evidence>
<reference evidence="9" key="2">
    <citation type="submission" date="2017-02" db="EMBL/GenBank/DDBJ databases">
        <title>Sunflower complete genome.</title>
        <authorList>
            <person name="Langlade N."/>
            <person name="Munos S."/>
        </authorList>
    </citation>
    <scope>NUCLEOTIDE SEQUENCE [LARGE SCALE GENOMIC DNA]</scope>
    <source>
        <tissue evidence="9">Leaves</tissue>
    </source>
</reference>
<evidence type="ECO:0000256" key="5">
    <source>
        <dbReference type="ARBA" id="ARBA00023242"/>
    </source>
</evidence>
<gene>
    <name evidence="9" type="ORF">HannXRQ_Chr01g0012251</name>
    <name evidence="8" type="ORF">HanXRQr2_Chr01g0018321</name>
</gene>
<reference evidence="8" key="3">
    <citation type="submission" date="2020-06" db="EMBL/GenBank/DDBJ databases">
        <title>Helianthus annuus Genome sequencing and assembly Release 2.</title>
        <authorList>
            <person name="Gouzy J."/>
            <person name="Langlade N."/>
            <person name="Munos S."/>
        </authorList>
    </citation>
    <scope>NUCLEOTIDE SEQUENCE</scope>
    <source>
        <tissue evidence="8">Leaves</tissue>
    </source>
</reference>